<dbReference type="SUPFAM" id="SSF82919">
    <property type="entry name" value="Zn-finger domain of Sec23/24"/>
    <property type="match status" value="1"/>
</dbReference>
<keyword evidence="8 10" id="KW-0968">Cytoplasmic vesicle</keyword>
<keyword evidence="10" id="KW-0963">Cytoplasm</keyword>
<dbReference type="GO" id="GO:0008270">
    <property type="term" value="F:zinc ion binding"/>
    <property type="evidence" value="ECO:0007669"/>
    <property type="project" value="InterPro"/>
</dbReference>
<dbReference type="FunFam" id="1.20.120.730:FF:000005">
    <property type="entry name" value="Protein transport protein SEC23"/>
    <property type="match status" value="1"/>
</dbReference>
<dbReference type="GO" id="GO:0005789">
    <property type="term" value="C:endoplasmic reticulum membrane"/>
    <property type="evidence" value="ECO:0007669"/>
    <property type="project" value="UniProtKB-SubCell"/>
</dbReference>
<dbReference type="PANTHER" id="PTHR11141:SF2">
    <property type="entry name" value="PROTEIN TRANSPORT PROTEIN SEC23 C"/>
    <property type="match status" value="1"/>
</dbReference>
<dbReference type="SUPFAM" id="SSF82754">
    <property type="entry name" value="C-terminal, gelsolin-like domain of Sec23/24"/>
    <property type="match status" value="1"/>
</dbReference>
<evidence type="ECO:0000313" key="16">
    <source>
        <dbReference type="EMBL" id="GAU26216.1"/>
    </source>
</evidence>
<dbReference type="Pfam" id="PF04810">
    <property type="entry name" value="zf-Sec23_Sec24"/>
    <property type="match status" value="1"/>
</dbReference>
<keyword evidence="5 10" id="KW-0931">ER-Golgi transport</keyword>
<comment type="similarity">
    <text evidence="10">Belongs to the SEC23/SEC24 family. SEC23 subfamily.</text>
</comment>
<dbReference type="OrthoDB" id="10256289at2759"/>
<evidence type="ECO:0000256" key="6">
    <source>
        <dbReference type="ARBA" id="ARBA00022927"/>
    </source>
</evidence>
<dbReference type="GO" id="GO:0005096">
    <property type="term" value="F:GTPase activator activity"/>
    <property type="evidence" value="ECO:0007669"/>
    <property type="project" value="TreeGrafter"/>
</dbReference>
<dbReference type="SUPFAM" id="SSF81995">
    <property type="entry name" value="beta-sandwich domain of Sec23/24"/>
    <property type="match status" value="1"/>
</dbReference>
<evidence type="ECO:0000256" key="1">
    <source>
        <dbReference type="ARBA" id="ARBA00022448"/>
    </source>
</evidence>
<protein>
    <recommendedName>
        <fullName evidence="10">Protein transport protein SEC23</fullName>
    </recommendedName>
</protein>
<evidence type="ECO:0000259" key="14">
    <source>
        <dbReference type="Pfam" id="PF04815"/>
    </source>
</evidence>
<feature type="domain" description="Zinc finger Sec23/Sec24-type" evidence="12">
    <location>
        <begin position="54"/>
        <end position="92"/>
    </location>
</feature>
<dbReference type="EMBL" id="DF973330">
    <property type="protein sequence ID" value="GAU26216.1"/>
    <property type="molecule type" value="Genomic_DNA"/>
</dbReference>
<dbReference type="InterPro" id="IPR012990">
    <property type="entry name" value="Beta-sandwich_Sec23_24"/>
</dbReference>
<dbReference type="Gene3D" id="3.40.20.10">
    <property type="entry name" value="Severin"/>
    <property type="match status" value="1"/>
</dbReference>
<dbReference type="GO" id="GO:0090110">
    <property type="term" value="P:COPII-coated vesicle cargo loading"/>
    <property type="evidence" value="ECO:0007669"/>
    <property type="project" value="TreeGrafter"/>
</dbReference>
<sequence>MAEFIDLESQDGVRMPWNVIPGTKQESTNVVVPVSAIYTPIKHFPNMPLLPYSPLRCRTCRSILNPFCIVDFAAKIWICPFCFQRNHFPPHYASISDDNLPAELFPQYTTVEYDSPGDNSPHVPPVYLFVVDTCVIEEEIGFLRSAISQAVELLPDNSLVGLITFGTFVHVHELGFGIVPKTYVFRGSKDVSKEQLLEQMSFFAKKPKPAVGVVAGARDGLSSESISRFLLPASECEFALNSVLDELQRDPWPVPGDQREARCTSTALSIAASLLGACVPGSAARIMAFIGGPATEGPASIVSRQLSEPIRSHKDLDKDSVPHYHKCVKFYDGLSKQLVHQGHVLDLFACALDQVGIAELKTAVERTGGLVVLTESFGHPVFKDSLKRVFQSGDYDLGLASNLVLGNPTPFVLPFSLLLNIQTVLALSSAVHGLPSARNPFGIFEINCSKDIKVQGIIGPCASLEKKSPLCSDIVIGQGGTSAWKMCGLDKSTSLCLFFDIVRKETPDATMQSTSNQFYFQFLTYYQNNSGQMRFRVTTLSRRWVAGPGSIQDLISGFDQEAAAIVMARQVSFKMETEAEFDPIRWLDKALINLCSRFGDFQKDTPSSFSLSPRLSIFPQFMFHLRRSQFVQVFNNSPDETAYFRMILNRENVTNSVVMVQPSLISYSFHSGPEPALLDVAAIAADRVLLLDSFFTVVIFHGSTIAQWRKAGYHNEPEHQAFAQLLRAPHDDSDLIMKERFPVPRLVVCDQHGSQARFLLAKLNPSATYNTEASLPGGDIIFTDDVSFEVFLDHLQRLVVQ</sequence>
<dbReference type="FunFam" id="3.40.20.10:FF:000014">
    <property type="entry name" value="Protein transport protein SEC23"/>
    <property type="match status" value="1"/>
</dbReference>
<dbReference type="Gene3D" id="1.20.120.730">
    <property type="entry name" value="Sec23/Sec24 helical domain"/>
    <property type="match status" value="1"/>
</dbReference>
<name>A0A2Z6M311_TRISU</name>
<dbReference type="InterPro" id="IPR037550">
    <property type="entry name" value="Sec23_C"/>
</dbReference>
<evidence type="ECO:0000256" key="9">
    <source>
        <dbReference type="ARBA" id="ARBA00025471"/>
    </source>
</evidence>
<dbReference type="GO" id="GO:0030127">
    <property type="term" value="C:COPII vesicle coat"/>
    <property type="evidence" value="ECO:0007669"/>
    <property type="project" value="InterPro"/>
</dbReference>
<feature type="domain" description="Sec23/Sec24 trunk" evidence="13">
    <location>
        <begin position="123"/>
        <end position="390"/>
    </location>
</feature>
<dbReference type="Pfam" id="PF00626">
    <property type="entry name" value="Gelsolin"/>
    <property type="match status" value="1"/>
</dbReference>
<dbReference type="Gene3D" id="3.40.50.410">
    <property type="entry name" value="von Willebrand factor, type A domain"/>
    <property type="match status" value="1"/>
</dbReference>
<dbReference type="GO" id="GO:0070971">
    <property type="term" value="C:endoplasmic reticulum exit site"/>
    <property type="evidence" value="ECO:0007669"/>
    <property type="project" value="TreeGrafter"/>
</dbReference>
<dbReference type="Pfam" id="PF04811">
    <property type="entry name" value="Sec23_trunk"/>
    <property type="match status" value="1"/>
</dbReference>
<comment type="function">
    <text evidence="9 10">Component of the coat protein complex II (COPII) which promotes the formation of transport vesicles from the endoplasmic reticulum (ER). The coat has two main functions, the physical deformation of the endoplasmic reticulum membrane into vesicles and the selection of cargo molecules.</text>
</comment>
<keyword evidence="3 10" id="KW-0256">Endoplasmic reticulum</keyword>
<keyword evidence="1 10" id="KW-0813">Transport</keyword>
<keyword evidence="6 10" id="KW-0653">Protein transport</keyword>
<evidence type="ECO:0000259" key="15">
    <source>
        <dbReference type="Pfam" id="PF08033"/>
    </source>
</evidence>
<dbReference type="InterPro" id="IPR006895">
    <property type="entry name" value="Znf_Sec23_Sec24"/>
</dbReference>
<dbReference type="Pfam" id="PF08033">
    <property type="entry name" value="Sec23_BS"/>
    <property type="match status" value="1"/>
</dbReference>
<reference evidence="17" key="1">
    <citation type="journal article" date="2017" name="Front. Plant Sci.">
        <title>Climate Clever Clovers: New Paradigm to Reduce the Environmental Footprint of Ruminants by Breeding Low Methanogenic Forages Utilizing Haplotype Variation.</title>
        <authorList>
            <person name="Kaur P."/>
            <person name="Appels R."/>
            <person name="Bayer P.E."/>
            <person name="Keeble-Gagnere G."/>
            <person name="Wang J."/>
            <person name="Hirakawa H."/>
            <person name="Shirasawa K."/>
            <person name="Vercoe P."/>
            <person name="Stefanova K."/>
            <person name="Durmic Z."/>
            <person name="Nichols P."/>
            <person name="Revell C."/>
            <person name="Isobe S.N."/>
            <person name="Edwards D."/>
            <person name="Erskine W."/>
        </authorList>
    </citation>
    <scope>NUCLEOTIDE SEQUENCE [LARGE SCALE GENOMIC DNA]</scope>
    <source>
        <strain evidence="17">cv. Daliak</strain>
    </source>
</reference>
<evidence type="ECO:0000256" key="8">
    <source>
        <dbReference type="ARBA" id="ARBA00023329"/>
    </source>
</evidence>
<feature type="domain" description="Gelsolin-like" evidence="11">
    <location>
        <begin position="672"/>
        <end position="759"/>
    </location>
</feature>
<dbReference type="InterPro" id="IPR036180">
    <property type="entry name" value="Gelsolin-like_dom_sf"/>
</dbReference>
<evidence type="ECO:0000256" key="10">
    <source>
        <dbReference type="RuleBase" id="RU365030"/>
    </source>
</evidence>
<evidence type="ECO:0000259" key="13">
    <source>
        <dbReference type="Pfam" id="PF04811"/>
    </source>
</evidence>
<dbReference type="InterPro" id="IPR006900">
    <property type="entry name" value="Sec23/24_helical_dom"/>
</dbReference>
<evidence type="ECO:0000256" key="3">
    <source>
        <dbReference type="ARBA" id="ARBA00022824"/>
    </source>
</evidence>
<dbReference type="InterPro" id="IPR037364">
    <property type="entry name" value="Sec23"/>
</dbReference>
<organism evidence="16 17">
    <name type="scientific">Trifolium subterraneum</name>
    <name type="common">Subterranean clover</name>
    <dbReference type="NCBI Taxonomy" id="3900"/>
    <lineage>
        <taxon>Eukaryota</taxon>
        <taxon>Viridiplantae</taxon>
        <taxon>Streptophyta</taxon>
        <taxon>Embryophyta</taxon>
        <taxon>Tracheophyta</taxon>
        <taxon>Spermatophyta</taxon>
        <taxon>Magnoliopsida</taxon>
        <taxon>eudicotyledons</taxon>
        <taxon>Gunneridae</taxon>
        <taxon>Pentapetalae</taxon>
        <taxon>rosids</taxon>
        <taxon>fabids</taxon>
        <taxon>Fabales</taxon>
        <taxon>Fabaceae</taxon>
        <taxon>Papilionoideae</taxon>
        <taxon>50 kb inversion clade</taxon>
        <taxon>NPAAA clade</taxon>
        <taxon>Hologalegina</taxon>
        <taxon>IRL clade</taxon>
        <taxon>Trifolieae</taxon>
        <taxon>Trifolium</taxon>
    </lineage>
</organism>
<feature type="domain" description="Sec23/Sec24 beta-sandwich" evidence="15">
    <location>
        <begin position="443"/>
        <end position="545"/>
    </location>
</feature>
<comment type="subcellular location">
    <subcellularLocation>
        <location evidence="10">Cytoplasmic vesicle</location>
        <location evidence="10">COPII-coated vesicle membrane</location>
        <topology evidence="10">Peripheral membrane protein</topology>
        <orientation evidence="10">Cytoplasmic side</orientation>
    </subcellularLocation>
    <subcellularLocation>
        <location evidence="10">Endoplasmic reticulum membrane</location>
        <topology evidence="10">Peripheral membrane protein</topology>
        <orientation evidence="10">Cytoplasmic side</orientation>
    </subcellularLocation>
</comment>
<dbReference type="SUPFAM" id="SSF81811">
    <property type="entry name" value="Helical domain of Sec23/24"/>
    <property type="match status" value="1"/>
</dbReference>
<evidence type="ECO:0000256" key="4">
    <source>
        <dbReference type="ARBA" id="ARBA00022833"/>
    </source>
</evidence>
<dbReference type="AlphaFoldDB" id="A0A2Z6M311"/>
<keyword evidence="2 10" id="KW-0479">Metal-binding</keyword>
<dbReference type="InterPro" id="IPR029006">
    <property type="entry name" value="ADF-H/Gelsolin-like_dom_sf"/>
</dbReference>
<keyword evidence="4 10" id="KW-0862">Zinc</keyword>
<dbReference type="PANTHER" id="PTHR11141">
    <property type="entry name" value="PROTEIN TRANSPORT PROTEIN SEC23"/>
    <property type="match status" value="1"/>
</dbReference>
<dbReference type="Gene3D" id="2.30.30.380">
    <property type="entry name" value="Zn-finger domain of Sec23/24"/>
    <property type="match status" value="1"/>
</dbReference>
<evidence type="ECO:0000256" key="2">
    <source>
        <dbReference type="ARBA" id="ARBA00022723"/>
    </source>
</evidence>
<accession>A0A2Z6M311</accession>
<dbReference type="InterPro" id="IPR036174">
    <property type="entry name" value="Znf_Sec23_Sec24_sf"/>
</dbReference>
<dbReference type="InterPro" id="IPR036175">
    <property type="entry name" value="Sec23/24_helical_dom_sf"/>
</dbReference>
<dbReference type="InterPro" id="IPR007123">
    <property type="entry name" value="Gelsolin-like_dom"/>
</dbReference>
<feature type="domain" description="Sec23/Sec24 helical" evidence="14">
    <location>
        <begin position="559"/>
        <end position="657"/>
    </location>
</feature>
<dbReference type="InterPro" id="IPR036465">
    <property type="entry name" value="vWFA_dom_sf"/>
</dbReference>
<evidence type="ECO:0000256" key="5">
    <source>
        <dbReference type="ARBA" id="ARBA00022892"/>
    </source>
</evidence>
<dbReference type="GO" id="GO:0006886">
    <property type="term" value="P:intracellular protein transport"/>
    <property type="evidence" value="ECO:0007669"/>
    <property type="project" value="InterPro"/>
</dbReference>
<dbReference type="FunFam" id="2.30.30.380:FF:000001">
    <property type="entry name" value="Protein transport protein SEC23"/>
    <property type="match status" value="1"/>
</dbReference>
<keyword evidence="17" id="KW-1185">Reference proteome</keyword>
<proteinExistence type="inferred from homology"/>
<dbReference type="Proteomes" id="UP000242715">
    <property type="component" value="Unassembled WGS sequence"/>
</dbReference>
<dbReference type="SUPFAM" id="SSF53300">
    <property type="entry name" value="vWA-like"/>
    <property type="match status" value="1"/>
</dbReference>
<evidence type="ECO:0000259" key="11">
    <source>
        <dbReference type="Pfam" id="PF00626"/>
    </source>
</evidence>
<dbReference type="Pfam" id="PF04815">
    <property type="entry name" value="Sec23_helical"/>
    <property type="match status" value="1"/>
</dbReference>
<dbReference type="CDD" id="cd11287">
    <property type="entry name" value="Sec23_C"/>
    <property type="match status" value="1"/>
</dbReference>
<evidence type="ECO:0000259" key="12">
    <source>
        <dbReference type="Pfam" id="PF04810"/>
    </source>
</evidence>
<gene>
    <name evidence="16" type="ORF">TSUD_354380</name>
</gene>
<evidence type="ECO:0000256" key="7">
    <source>
        <dbReference type="ARBA" id="ARBA00023136"/>
    </source>
</evidence>
<evidence type="ECO:0000313" key="17">
    <source>
        <dbReference type="Proteomes" id="UP000242715"/>
    </source>
</evidence>
<keyword evidence="7 10" id="KW-0472">Membrane</keyword>
<dbReference type="InterPro" id="IPR006896">
    <property type="entry name" value="Sec23/24_trunk_dom"/>
</dbReference>
<dbReference type="Gene3D" id="2.60.40.1670">
    <property type="entry name" value="beta-sandwich domain of Sec23/24"/>
    <property type="match status" value="1"/>
</dbReference>
<dbReference type="FunFam" id="3.40.50.410:FF:000008">
    <property type="entry name" value="Protein transport protein SEC23"/>
    <property type="match status" value="1"/>
</dbReference>